<dbReference type="AlphaFoldDB" id="A0ABD0PBY0"/>
<keyword evidence="1" id="KW-0677">Repeat</keyword>
<feature type="non-terminal residue" evidence="3">
    <location>
        <position position="1"/>
    </location>
</feature>
<dbReference type="CDD" id="cd00176">
    <property type="entry name" value="SPEC"/>
    <property type="match status" value="1"/>
</dbReference>
<sequence length="212" mass="24490">IIDDLIEGGHSEAATLAEWKDGVNESWADLLELIDTRAQLLTASYDLFKYFCDGQELVAQIEEKKNELPEDLGEDFSKAESFHRMHAAFERVKQFQETATRLYAQYAGDQATAIQATEKEVVEAWKGRRKQLEDTADKFRFFTMVRDLLAWMESIIQQIETQEKPRDVSSVELLMKYHQGIRAEIETRGPKFNQCVELGQALLERKHKDSVE</sequence>
<dbReference type="Pfam" id="PF00435">
    <property type="entry name" value="Spectrin"/>
    <property type="match status" value="2"/>
</dbReference>
<accession>A0ABD0PBY0</accession>
<evidence type="ECO:0000313" key="3">
    <source>
        <dbReference type="EMBL" id="KAL0170416.1"/>
    </source>
</evidence>
<keyword evidence="2" id="KW-0009">Actin-binding</keyword>
<dbReference type="SMART" id="SM00150">
    <property type="entry name" value="SPEC"/>
    <property type="match status" value="2"/>
</dbReference>
<dbReference type="Proteomes" id="UP001529510">
    <property type="component" value="Unassembled WGS sequence"/>
</dbReference>
<gene>
    <name evidence="3" type="ORF">M9458_035012</name>
</gene>
<dbReference type="GO" id="GO:0003779">
    <property type="term" value="F:actin binding"/>
    <property type="evidence" value="ECO:0007669"/>
    <property type="project" value="UniProtKB-KW"/>
</dbReference>
<feature type="non-terminal residue" evidence="3">
    <location>
        <position position="212"/>
    </location>
</feature>
<dbReference type="PANTHER" id="PTHR11915">
    <property type="entry name" value="SPECTRIN/FILAMIN RELATED CYTOSKELETAL PROTEIN"/>
    <property type="match status" value="1"/>
</dbReference>
<evidence type="ECO:0000256" key="2">
    <source>
        <dbReference type="ARBA" id="ARBA00023203"/>
    </source>
</evidence>
<dbReference type="Gene3D" id="1.20.58.60">
    <property type="match status" value="2"/>
</dbReference>
<dbReference type="SUPFAM" id="SSF46966">
    <property type="entry name" value="Spectrin repeat"/>
    <property type="match status" value="2"/>
</dbReference>
<name>A0ABD0PBY0_CIRMR</name>
<evidence type="ECO:0000313" key="4">
    <source>
        <dbReference type="Proteomes" id="UP001529510"/>
    </source>
</evidence>
<keyword evidence="4" id="KW-1185">Reference proteome</keyword>
<organism evidence="3 4">
    <name type="scientific">Cirrhinus mrigala</name>
    <name type="common">Mrigala</name>
    <dbReference type="NCBI Taxonomy" id="683832"/>
    <lineage>
        <taxon>Eukaryota</taxon>
        <taxon>Metazoa</taxon>
        <taxon>Chordata</taxon>
        <taxon>Craniata</taxon>
        <taxon>Vertebrata</taxon>
        <taxon>Euteleostomi</taxon>
        <taxon>Actinopterygii</taxon>
        <taxon>Neopterygii</taxon>
        <taxon>Teleostei</taxon>
        <taxon>Ostariophysi</taxon>
        <taxon>Cypriniformes</taxon>
        <taxon>Cyprinidae</taxon>
        <taxon>Labeoninae</taxon>
        <taxon>Labeonini</taxon>
        <taxon>Cirrhinus</taxon>
    </lineage>
</organism>
<protein>
    <recommendedName>
        <fullName evidence="5">Beta-spectrin</fullName>
    </recommendedName>
</protein>
<dbReference type="InterPro" id="IPR002017">
    <property type="entry name" value="Spectrin_repeat"/>
</dbReference>
<reference evidence="3 4" key="1">
    <citation type="submission" date="2024-05" db="EMBL/GenBank/DDBJ databases">
        <title>Genome sequencing and assembly of Indian major carp, Cirrhinus mrigala (Hamilton, 1822).</title>
        <authorList>
            <person name="Mohindra V."/>
            <person name="Chowdhury L.M."/>
            <person name="Lal K."/>
            <person name="Jena J.K."/>
        </authorList>
    </citation>
    <scope>NUCLEOTIDE SEQUENCE [LARGE SCALE GENOMIC DNA]</scope>
    <source>
        <strain evidence="3">CM1030</strain>
        <tissue evidence="3">Blood</tissue>
    </source>
</reference>
<comment type="caution">
    <text evidence="3">The sequence shown here is derived from an EMBL/GenBank/DDBJ whole genome shotgun (WGS) entry which is preliminary data.</text>
</comment>
<evidence type="ECO:0000256" key="1">
    <source>
        <dbReference type="ARBA" id="ARBA00022737"/>
    </source>
</evidence>
<evidence type="ECO:0008006" key="5">
    <source>
        <dbReference type="Google" id="ProtNLM"/>
    </source>
</evidence>
<proteinExistence type="predicted"/>
<dbReference type="InterPro" id="IPR018159">
    <property type="entry name" value="Spectrin/alpha-actinin"/>
</dbReference>
<dbReference type="EMBL" id="JAMKFB020000017">
    <property type="protein sequence ID" value="KAL0170416.1"/>
    <property type="molecule type" value="Genomic_DNA"/>
</dbReference>